<name>A0A4Q7N453_9BACT</name>
<dbReference type="Pfam" id="PF12833">
    <property type="entry name" value="HTH_18"/>
    <property type="match status" value="1"/>
</dbReference>
<dbReference type="InterPro" id="IPR018060">
    <property type="entry name" value="HTH_AraC"/>
</dbReference>
<evidence type="ECO:0000313" key="3">
    <source>
        <dbReference type="EMBL" id="RZS75760.1"/>
    </source>
</evidence>
<dbReference type="Gene3D" id="2.60.120.10">
    <property type="entry name" value="Jelly Rolls"/>
    <property type="match status" value="1"/>
</dbReference>
<keyword evidence="1" id="KW-0238">DNA-binding</keyword>
<dbReference type="PROSITE" id="PS01124">
    <property type="entry name" value="HTH_ARAC_FAMILY_2"/>
    <property type="match status" value="1"/>
</dbReference>
<keyword evidence="4" id="KW-1185">Reference proteome</keyword>
<gene>
    <name evidence="3" type="ORF">EV199_1633</name>
</gene>
<dbReference type="RefSeq" id="WP_130540104.1">
    <property type="nucleotide sequence ID" value="NZ_CP042431.1"/>
</dbReference>
<evidence type="ECO:0000259" key="2">
    <source>
        <dbReference type="PROSITE" id="PS01124"/>
    </source>
</evidence>
<proteinExistence type="predicted"/>
<dbReference type="Gene3D" id="1.10.10.60">
    <property type="entry name" value="Homeodomain-like"/>
    <property type="match status" value="1"/>
</dbReference>
<dbReference type="SMART" id="SM00342">
    <property type="entry name" value="HTH_ARAC"/>
    <property type="match status" value="1"/>
</dbReference>
<dbReference type="GO" id="GO:0003700">
    <property type="term" value="F:DNA-binding transcription factor activity"/>
    <property type="evidence" value="ECO:0007669"/>
    <property type="project" value="InterPro"/>
</dbReference>
<dbReference type="InterPro" id="IPR003313">
    <property type="entry name" value="AraC-bd"/>
</dbReference>
<dbReference type="OrthoDB" id="636258at2"/>
<dbReference type="Pfam" id="PF02311">
    <property type="entry name" value="AraC_binding"/>
    <property type="match status" value="1"/>
</dbReference>
<dbReference type="SUPFAM" id="SSF51215">
    <property type="entry name" value="Regulatory protein AraC"/>
    <property type="match status" value="1"/>
</dbReference>
<protein>
    <submittedName>
        <fullName evidence="3">AraC family transcriptional regulator</fullName>
    </submittedName>
</protein>
<feature type="domain" description="HTH araC/xylS-type" evidence="2">
    <location>
        <begin position="173"/>
        <end position="261"/>
    </location>
</feature>
<dbReference type="InterPro" id="IPR037923">
    <property type="entry name" value="HTH-like"/>
</dbReference>
<evidence type="ECO:0000313" key="4">
    <source>
        <dbReference type="Proteomes" id="UP000293874"/>
    </source>
</evidence>
<dbReference type="GO" id="GO:0043565">
    <property type="term" value="F:sequence-specific DNA binding"/>
    <property type="evidence" value="ECO:0007669"/>
    <property type="project" value="InterPro"/>
</dbReference>
<reference evidence="3 4" key="1">
    <citation type="submission" date="2019-02" db="EMBL/GenBank/DDBJ databases">
        <title>Genomic Encyclopedia of Type Strains, Phase IV (KMG-IV): sequencing the most valuable type-strain genomes for metagenomic binning, comparative biology and taxonomic classification.</title>
        <authorList>
            <person name="Goeker M."/>
        </authorList>
    </citation>
    <scope>NUCLEOTIDE SEQUENCE [LARGE SCALE GENOMIC DNA]</scope>
    <source>
        <strain evidence="3 4">DSM 18116</strain>
    </source>
</reference>
<dbReference type="PANTHER" id="PTHR43280:SF34">
    <property type="entry name" value="ARAC-FAMILY TRANSCRIPTIONAL REGULATOR"/>
    <property type="match status" value="1"/>
</dbReference>
<organism evidence="3 4">
    <name type="scientific">Pseudobacter ginsenosidimutans</name>
    <dbReference type="NCBI Taxonomy" id="661488"/>
    <lineage>
        <taxon>Bacteria</taxon>
        <taxon>Pseudomonadati</taxon>
        <taxon>Bacteroidota</taxon>
        <taxon>Chitinophagia</taxon>
        <taxon>Chitinophagales</taxon>
        <taxon>Chitinophagaceae</taxon>
        <taxon>Pseudobacter</taxon>
    </lineage>
</organism>
<dbReference type="Proteomes" id="UP000293874">
    <property type="component" value="Unassembled WGS sequence"/>
</dbReference>
<dbReference type="PANTHER" id="PTHR43280">
    <property type="entry name" value="ARAC-FAMILY TRANSCRIPTIONAL REGULATOR"/>
    <property type="match status" value="1"/>
</dbReference>
<sequence length="273" mass="32333">MKQYRQFEPVLVSDFEVKEWHHPVHTHNHYEIIYISKGKGIHHVNQSSLAYGAGNVFFIGPDDEHYFDIHQTTRFVYVKFTDEYMHQLDTHYFSGIRQLEYLIKRRDVHFSGFRFSSSDQQTVNHLFRVIMSLKDDPAGNEHLIWMQLISIASILQRNLPEMMDTAGQPKNMQALFCYIHKFIYSPAKLRATVLARQFNSTEDYIGRYFRKHAGITLRDYVQEYRNTLIRKRLDNGEYSLKQIAAEFGLTDESHVSKLLKRPEPKRRKRSVGK</sequence>
<accession>A0A4Q7N453</accession>
<dbReference type="EMBL" id="SGXA01000001">
    <property type="protein sequence ID" value="RZS75760.1"/>
    <property type="molecule type" value="Genomic_DNA"/>
</dbReference>
<evidence type="ECO:0000256" key="1">
    <source>
        <dbReference type="ARBA" id="ARBA00023125"/>
    </source>
</evidence>
<dbReference type="AlphaFoldDB" id="A0A4Q7N453"/>
<comment type="caution">
    <text evidence="3">The sequence shown here is derived from an EMBL/GenBank/DDBJ whole genome shotgun (WGS) entry which is preliminary data.</text>
</comment>
<dbReference type="InterPro" id="IPR014710">
    <property type="entry name" value="RmlC-like_jellyroll"/>
</dbReference>